<evidence type="ECO:0000313" key="7">
    <source>
        <dbReference type="EMBL" id="MFC5002831.1"/>
    </source>
</evidence>
<dbReference type="Pfam" id="PF00348">
    <property type="entry name" value="polyprenyl_synt"/>
    <property type="match status" value="1"/>
</dbReference>
<comment type="similarity">
    <text evidence="2">Belongs to the FPP/GGPP synthase family.</text>
</comment>
<dbReference type="InterPro" id="IPR033749">
    <property type="entry name" value="Polyprenyl_synt_CS"/>
</dbReference>
<name>A0ABV9W2G6_9ACTN</name>
<evidence type="ECO:0000256" key="4">
    <source>
        <dbReference type="ARBA" id="ARBA00022723"/>
    </source>
</evidence>
<proteinExistence type="inferred from homology"/>
<evidence type="ECO:0000256" key="3">
    <source>
        <dbReference type="ARBA" id="ARBA00022679"/>
    </source>
</evidence>
<protein>
    <submittedName>
        <fullName evidence="7">Polyprenyl synthetase family protein</fullName>
    </submittedName>
</protein>
<reference evidence="8" key="1">
    <citation type="journal article" date="2019" name="Int. J. Syst. Evol. Microbiol.">
        <title>The Global Catalogue of Microorganisms (GCM) 10K type strain sequencing project: providing services to taxonomists for standard genome sequencing and annotation.</title>
        <authorList>
            <consortium name="The Broad Institute Genomics Platform"/>
            <consortium name="The Broad Institute Genome Sequencing Center for Infectious Disease"/>
            <person name="Wu L."/>
            <person name="Ma J."/>
        </authorList>
    </citation>
    <scope>NUCLEOTIDE SEQUENCE [LARGE SCALE GENOMIC DNA]</scope>
    <source>
        <strain evidence="8">CGMCC 4.7152</strain>
    </source>
</reference>
<dbReference type="Gene3D" id="1.10.600.10">
    <property type="entry name" value="Farnesyl Diphosphate Synthase"/>
    <property type="match status" value="1"/>
</dbReference>
<organism evidence="7 8">
    <name type="scientific">Dactylosporangium cerinum</name>
    <dbReference type="NCBI Taxonomy" id="1434730"/>
    <lineage>
        <taxon>Bacteria</taxon>
        <taxon>Bacillati</taxon>
        <taxon>Actinomycetota</taxon>
        <taxon>Actinomycetes</taxon>
        <taxon>Micromonosporales</taxon>
        <taxon>Micromonosporaceae</taxon>
        <taxon>Dactylosporangium</taxon>
    </lineage>
</organism>
<evidence type="ECO:0000256" key="2">
    <source>
        <dbReference type="ARBA" id="ARBA00006706"/>
    </source>
</evidence>
<keyword evidence="8" id="KW-1185">Reference proteome</keyword>
<dbReference type="Proteomes" id="UP001595912">
    <property type="component" value="Unassembled WGS sequence"/>
</dbReference>
<dbReference type="InterPro" id="IPR008949">
    <property type="entry name" value="Isoprenoid_synthase_dom_sf"/>
</dbReference>
<evidence type="ECO:0000313" key="8">
    <source>
        <dbReference type="Proteomes" id="UP001595912"/>
    </source>
</evidence>
<sequence>MSDPADTRGPYPFRQDDLPESRLLAGVAHTLADFRAWSGTHPALIERYTDRCTAQVLAAGSRRRRADTQALEVAHFSVFNLAELPQAVTKGLPSVREVLSGIDERRGVRGVVGTLARHLPALRGSTELDWLAARLEHLHRILPDTVVRAGGMGKVVRATTGVLLIAAHETAGADPGTARAHLAGVVRGAYGFGAAYAIVDDTLHDLPGDHLPPEHRERLHELTIKGLATGQPADPAELPDHPLAEELHAVHGWLLDAYPFDEHRHLYHAAEAMYLAQHRDAQGQSAWLYPDMFVKAGMSRVIANLLARRTVGDEFYRRSINTTFISQLRDDLIDAADDERAGRRTPFTDPFTNPGGADPLHDLFAYSAYVAEEVYGGDPAVADALAYYTATRLGHHLAADAARARTLRFAPTGAVERFIAATPGRRRDVAEQRLRERAGQVLRHREPTSVDCRTFIADRLPYLNDLLHRRWPVREGNDLDAVVGYALAGSAKRLRPALGLMLAEGLGIAPAAIEPVLVAGELFHTASLIFDDLPAQDGATLRRGRPAAHTVYGEASAQLAALSMISSAFGLVAQLDRAFPARRVTAVIDYVGTVLGPAGLCRGQDLDLRLGRDGAPVSPAQIIDMYSLKTSTAIEASLVPLLMLADRPPEQIDLLKRYAHHAGVVFQLHDDVLDATSSTALLGKDAGHDTAKANIVRTCGLAEARRLTDAHLAEAVACCDRLPFNTDLLVCAVRHFATRRH</sequence>
<evidence type="ECO:0000256" key="5">
    <source>
        <dbReference type="ARBA" id="ARBA00022842"/>
    </source>
</evidence>
<comment type="cofactor">
    <cofactor evidence="1">
        <name>Mg(2+)</name>
        <dbReference type="ChEBI" id="CHEBI:18420"/>
    </cofactor>
</comment>
<dbReference type="EMBL" id="JBHSIU010000046">
    <property type="protein sequence ID" value="MFC5002831.1"/>
    <property type="molecule type" value="Genomic_DNA"/>
</dbReference>
<dbReference type="InterPro" id="IPR000092">
    <property type="entry name" value="Polyprenyl_synt"/>
</dbReference>
<dbReference type="SFLD" id="SFLDS00005">
    <property type="entry name" value="Isoprenoid_Synthase_Type_I"/>
    <property type="match status" value="1"/>
</dbReference>
<gene>
    <name evidence="7" type="ORF">ACFPIJ_34010</name>
</gene>
<dbReference type="PANTHER" id="PTHR43281">
    <property type="entry name" value="FARNESYL DIPHOSPHATE SYNTHASE"/>
    <property type="match status" value="1"/>
</dbReference>
<dbReference type="SUPFAM" id="SSF48576">
    <property type="entry name" value="Terpenoid synthases"/>
    <property type="match status" value="1"/>
</dbReference>
<evidence type="ECO:0000256" key="6">
    <source>
        <dbReference type="ARBA" id="ARBA00023229"/>
    </source>
</evidence>
<dbReference type="PROSITE" id="PS00723">
    <property type="entry name" value="POLYPRENYL_SYNTHASE_1"/>
    <property type="match status" value="1"/>
</dbReference>
<keyword evidence="4" id="KW-0479">Metal-binding</keyword>
<dbReference type="PANTHER" id="PTHR43281:SF1">
    <property type="entry name" value="FARNESYL DIPHOSPHATE SYNTHASE"/>
    <property type="match status" value="1"/>
</dbReference>
<evidence type="ECO:0000256" key="1">
    <source>
        <dbReference type="ARBA" id="ARBA00001946"/>
    </source>
</evidence>
<accession>A0ABV9W2G6</accession>
<keyword evidence="5" id="KW-0460">Magnesium</keyword>
<dbReference type="RefSeq" id="WP_380121296.1">
    <property type="nucleotide sequence ID" value="NZ_JBHSIU010000046.1"/>
</dbReference>
<keyword evidence="6" id="KW-0414">Isoprene biosynthesis</keyword>
<comment type="caution">
    <text evidence="7">The sequence shown here is derived from an EMBL/GenBank/DDBJ whole genome shotgun (WGS) entry which is preliminary data.</text>
</comment>
<keyword evidence="3" id="KW-0808">Transferase</keyword>